<reference evidence="7" key="1">
    <citation type="submission" date="2022-07" db="EMBL/GenBank/DDBJ databases">
        <title>Faecal culturing of patients with breast cancer.</title>
        <authorList>
            <person name="Teng N.M.Y."/>
            <person name="Kiu R."/>
            <person name="Evans R."/>
            <person name="Baker D.J."/>
            <person name="Zenner C."/>
            <person name="Robinson S.D."/>
            <person name="Hall L.J."/>
        </authorList>
    </citation>
    <scope>NUCLEOTIDE SEQUENCE</scope>
    <source>
        <strain evidence="7">LH1062</strain>
    </source>
</reference>
<evidence type="ECO:0000313" key="8">
    <source>
        <dbReference type="Proteomes" id="UP001060112"/>
    </source>
</evidence>
<evidence type="ECO:0000256" key="4">
    <source>
        <dbReference type="ARBA" id="ARBA00023136"/>
    </source>
</evidence>
<keyword evidence="4 5" id="KW-0472">Membrane</keyword>
<dbReference type="InterPro" id="IPR013525">
    <property type="entry name" value="ABC2_TM"/>
</dbReference>
<feature type="transmembrane region" description="Helical" evidence="5">
    <location>
        <begin position="52"/>
        <end position="74"/>
    </location>
</feature>
<gene>
    <name evidence="7" type="ORF">NMU03_03630</name>
</gene>
<keyword evidence="8" id="KW-1185">Reference proteome</keyword>
<dbReference type="Proteomes" id="UP001060112">
    <property type="component" value="Chromosome"/>
</dbReference>
<evidence type="ECO:0000256" key="2">
    <source>
        <dbReference type="ARBA" id="ARBA00022692"/>
    </source>
</evidence>
<feature type="transmembrane region" description="Helical" evidence="5">
    <location>
        <begin position="98"/>
        <end position="118"/>
    </location>
</feature>
<keyword evidence="2 5" id="KW-0812">Transmembrane</keyword>
<keyword evidence="3 5" id="KW-1133">Transmembrane helix</keyword>
<evidence type="ECO:0000256" key="3">
    <source>
        <dbReference type="ARBA" id="ARBA00022989"/>
    </source>
</evidence>
<organism evidence="7 8">
    <name type="scientific">Allocoprobacillus halotolerans</name>
    <dbReference type="NCBI Taxonomy" id="2944914"/>
    <lineage>
        <taxon>Bacteria</taxon>
        <taxon>Bacillati</taxon>
        <taxon>Bacillota</taxon>
        <taxon>Erysipelotrichia</taxon>
        <taxon>Erysipelotrichales</taxon>
        <taxon>Erysipelotrichaceae</taxon>
        <taxon>Allocoprobacillus</taxon>
    </lineage>
</organism>
<protein>
    <submittedName>
        <fullName evidence="7">ABC transporter permease</fullName>
    </submittedName>
</protein>
<evidence type="ECO:0000256" key="1">
    <source>
        <dbReference type="ARBA" id="ARBA00004141"/>
    </source>
</evidence>
<accession>A0ABY5I4C5</accession>
<dbReference type="EMBL" id="CP101620">
    <property type="protein sequence ID" value="UTY39905.1"/>
    <property type="molecule type" value="Genomic_DNA"/>
</dbReference>
<evidence type="ECO:0000259" key="6">
    <source>
        <dbReference type="Pfam" id="PF01061"/>
    </source>
</evidence>
<sequence length="141" mass="16065">MSCTTFFDATIPTHLGIYYLHLILLIMTSLSVGAILGLFVKTQAKLTMLSQLVFLPSLILSGIMFPSSLLPSLLENLGKLFPATWGYRMLIDNKIGPYYLFILLVIFLFSLLICWGCLKKKRCYFLFQNDIITRGDDDEIR</sequence>
<comment type="subcellular location">
    <subcellularLocation>
        <location evidence="1">Membrane</location>
        <topology evidence="1">Multi-pass membrane protein</topology>
    </subcellularLocation>
</comment>
<proteinExistence type="predicted"/>
<feature type="domain" description="ABC-2 type transporter transmembrane" evidence="6">
    <location>
        <begin position="8"/>
        <end position="93"/>
    </location>
</feature>
<evidence type="ECO:0000313" key="7">
    <source>
        <dbReference type="EMBL" id="UTY39905.1"/>
    </source>
</evidence>
<dbReference type="Pfam" id="PF01061">
    <property type="entry name" value="ABC2_membrane"/>
    <property type="match status" value="1"/>
</dbReference>
<feature type="transmembrane region" description="Helical" evidence="5">
    <location>
        <begin position="17"/>
        <end position="40"/>
    </location>
</feature>
<name>A0ABY5I4C5_9FIRM</name>
<evidence type="ECO:0000256" key="5">
    <source>
        <dbReference type="SAM" id="Phobius"/>
    </source>
</evidence>